<dbReference type="GeneID" id="64692921"/>
<dbReference type="EMBL" id="JABBWM010000001">
    <property type="protein sequence ID" value="KAG2120934.1"/>
    <property type="molecule type" value="Genomic_DNA"/>
</dbReference>
<comment type="caution">
    <text evidence="1">The sequence shown here is derived from an EMBL/GenBank/DDBJ whole genome shotgun (WGS) entry which is preliminary data.</text>
</comment>
<dbReference type="AlphaFoldDB" id="A0A9P7K1B6"/>
<reference evidence="1" key="1">
    <citation type="journal article" date="2020" name="New Phytol.">
        <title>Comparative genomics reveals dynamic genome evolution in host specialist ectomycorrhizal fungi.</title>
        <authorList>
            <person name="Lofgren L.A."/>
            <person name="Nguyen N.H."/>
            <person name="Vilgalys R."/>
            <person name="Ruytinx J."/>
            <person name="Liao H.L."/>
            <person name="Branco S."/>
            <person name="Kuo A."/>
            <person name="LaButti K."/>
            <person name="Lipzen A."/>
            <person name="Andreopoulos W."/>
            <person name="Pangilinan J."/>
            <person name="Riley R."/>
            <person name="Hundley H."/>
            <person name="Na H."/>
            <person name="Barry K."/>
            <person name="Grigoriev I.V."/>
            <person name="Stajich J.E."/>
            <person name="Kennedy P.G."/>
        </authorList>
    </citation>
    <scope>NUCLEOTIDE SEQUENCE</scope>
    <source>
        <strain evidence="1">FC423</strain>
    </source>
</reference>
<proteinExistence type="predicted"/>
<dbReference type="OrthoDB" id="5599163at2759"/>
<evidence type="ECO:0000313" key="2">
    <source>
        <dbReference type="Proteomes" id="UP000823399"/>
    </source>
</evidence>
<keyword evidence="2" id="KW-1185">Reference proteome</keyword>
<accession>A0A9P7K1B6</accession>
<sequence length="154" mass="17811">MSDQFDNIGTDSTLWIPPNFPIEDIDISNDIAISYTMYKRVDKKIKPVPGVFPQEAQVQRRFPSDPLETLPVLSPHLPEFKPSIKITTERMKSLNINSIGFLSTEEEKLFSHIMMLNEDALAFEDNDRGTFKESYFSPYIIPTVPHVPWEYKNM</sequence>
<dbReference type="RefSeq" id="XP_041300310.1">
    <property type="nucleotide sequence ID" value="XM_041430662.1"/>
</dbReference>
<protein>
    <submittedName>
        <fullName evidence="1">Uncharacterized protein</fullName>
    </submittedName>
</protein>
<dbReference type="Proteomes" id="UP000823399">
    <property type="component" value="Unassembled WGS sequence"/>
</dbReference>
<gene>
    <name evidence="1" type="ORF">F5147DRAFT_563283</name>
</gene>
<organism evidence="1 2">
    <name type="scientific">Suillus discolor</name>
    <dbReference type="NCBI Taxonomy" id="1912936"/>
    <lineage>
        <taxon>Eukaryota</taxon>
        <taxon>Fungi</taxon>
        <taxon>Dikarya</taxon>
        <taxon>Basidiomycota</taxon>
        <taxon>Agaricomycotina</taxon>
        <taxon>Agaricomycetes</taxon>
        <taxon>Agaricomycetidae</taxon>
        <taxon>Boletales</taxon>
        <taxon>Suillineae</taxon>
        <taxon>Suillaceae</taxon>
        <taxon>Suillus</taxon>
    </lineage>
</organism>
<name>A0A9P7K1B6_9AGAM</name>
<evidence type="ECO:0000313" key="1">
    <source>
        <dbReference type="EMBL" id="KAG2120934.1"/>
    </source>
</evidence>